<comment type="catalytic activity">
    <reaction evidence="11">
        <text>UTP + L-glutamine + ATP + H2O = CTP + L-glutamate + ADP + phosphate + 2 H(+)</text>
        <dbReference type="Rhea" id="RHEA:26426"/>
        <dbReference type="ChEBI" id="CHEBI:15377"/>
        <dbReference type="ChEBI" id="CHEBI:15378"/>
        <dbReference type="ChEBI" id="CHEBI:29985"/>
        <dbReference type="ChEBI" id="CHEBI:30616"/>
        <dbReference type="ChEBI" id="CHEBI:37563"/>
        <dbReference type="ChEBI" id="CHEBI:43474"/>
        <dbReference type="ChEBI" id="CHEBI:46398"/>
        <dbReference type="ChEBI" id="CHEBI:58359"/>
        <dbReference type="ChEBI" id="CHEBI:456216"/>
        <dbReference type="EC" id="6.3.4.2"/>
    </reaction>
</comment>
<dbReference type="InterPro" id="IPR004468">
    <property type="entry name" value="CTP_synthase"/>
</dbReference>
<keyword evidence="5" id="KW-0479">Metal-binding</keyword>
<dbReference type="NCBIfam" id="NF003792">
    <property type="entry name" value="PRK05380.1"/>
    <property type="match status" value="1"/>
</dbReference>
<comment type="pathway">
    <text evidence="1">Pyrimidine metabolism; CTP biosynthesis via de novo pathway; CTP from UDP: step 2/2.</text>
</comment>
<dbReference type="Proteomes" id="UP000295757">
    <property type="component" value="Unassembled WGS sequence"/>
</dbReference>
<dbReference type="InterPro" id="IPR029062">
    <property type="entry name" value="Class_I_gatase-like"/>
</dbReference>
<dbReference type="PROSITE" id="PS51273">
    <property type="entry name" value="GATASE_TYPE_1"/>
    <property type="match status" value="1"/>
</dbReference>
<feature type="domain" description="Glutamine amidotransferase" evidence="15">
    <location>
        <begin position="303"/>
        <end position="527"/>
    </location>
</feature>
<dbReference type="PANTHER" id="PTHR11550:SF0">
    <property type="entry name" value="CTP SYNTHASE-RELATED"/>
    <property type="match status" value="1"/>
</dbReference>
<dbReference type="CDD" id="cd03113">
    <property type="entry name" value="CTPS_N"/>
    <property type="match status" value="1"/>
</dbReference>
<keyword evidence="10" id="KW-0665">Pyrimidine biosynthesis</keyword>
<keyword evidence="18" id="KW-1185">Reference proteome</keyword>
<dbReference type="SUPFAM" id="SSF52540">
    <property type="entry name" value="P-loop containing nucleoside triphosphate hydrolases"/>
    <property type="match status" value="1"/>
</dbReference>
<evidence type="ECO:0000256" key="5">
    <source>
        <dbReference type="ARBA" id="ARBA00022723"/>
    </source>
</evidence>
<sequence length="533" mass="59763">MSKFIFVTGGVISGLGKGVAAASVGNLLKAKGYSVFVLKLDPYLNVDPGVMSPYEHGEVYVTNDGGETDLDLGHYERFINENFSKDSNFTSGKIFQNILEKERKGVYNGKTVQYIPHVTNEIISVIRNIEDKYHTDFVIVEVGGTVGDIESNPFMNALSQMGYQEGKDTFFIHVTYVPFLKTSGDFKTKPTQFSVSTLQGLGIKPNMIFLRSDSMLPNAIIKKVAYTSLLTEEYVVSVPDIENIYNIPIYLNDKKVANNILKYFDLPDNEINLDEWKAFVKKVAEPKQKTLIIKMLGKYTSFSDAYKSINEALKISAVSLNLDIKLEYIDSSDLNNDNLDLIFKNANGIVILPGFGVRGFEGKVLAATYAKQANIPTFGICLGMQAMTVAQARKQGIKYATSREFAVDEDREVYVLDFVKGKSSSDNLGGTLRLGSYETVFAPNSLIAKYYQSDSIWERHRHRYEVNSEYINRIESADFVFSGYNPKLNLVEACEDPTKDFYIGVQYHPEFTARPLKPHALFTNFLKVAGKIK</sequence>
<keyword evidence="9" id="KW-0315">Glutamine amidotransferase</keyword>
<dbReference type="EMBL" id="SOCN01000001">
    <property type="protein sequence ID" value="TDV24418.1"/>
    <property type="molecule type" value="Genomic_DNA"/>
</dbReference>
<accession>A0A4R7UD71</accession>
<dbReference type="InterPro" id="IPR017456">
    <property type="entry name" value="CTP_synthase_N"/>
</dbReference>
<evidence type="ECO:0000256" key="7">
    <source>
        <dbReference type="ARBA" id="ARBA00022840"/>
    </source>
</evidence>
<evidence type="ECO:0000313" key="17">
    <source>
        <dbReference type="EMBL" id="TDV24418.1"/>
    </source>
</evidence>
<evidence type="ECO:0000259" key="16">
    <source>
        <dbReference type="Pfam" id="PF06418"/>
    </source>
</evidence>
<dbReference type="CDD" id="cd01746">
    <property type="entry name" value="GATase1_CTP_Synthase"/>
    <property type="match status" value="1"/>
</dbReference>
<dbReference type="OrthoDB" id="9801107at2"/>
<evidence type="ECO:0000256" key="2">
    <source>
        <dbReference type="ARBA" id="ARBA00007533"/>
    </source>
</evidence>
<evidence type="ECO:0000256" key="6">
    <source>
        <dbReference type="ARBA" id="ARBA00022741"/>
    </source>
</evidence>
<dbReference type="RefSeq" id="WP_134110690.1">
    <property type="nucleotide sequence ID" value="NZ_SOCN01000001.1"/>
</dbReference>
<dbReference type="AlphaFoldDB" id="A0A4R7UD71"/>
<dbReference type="InterPro" id="IPR033828">
    <property type="entry name" value="GATase1_CTP_Synthase"/>
</dbReference>
<feature type="domain" description="CTP synthase N-terminal" evidence="16">
    <location>
        <begin position="3"/>
        <end position="266"/>
    </location>
</feature>
<dbReference type="InterPro" id="IPR027417">
    <property type="entry name" value="P-loop_NTPase"/>
</dbReference>
<evidence type="ECO:0000256" key="1">
    <source>
        <dbReference type="ARBA" id="ARBA00005171"/>
    </source>
</evidence>
<name>A0A4R7UD71_9BACT</name>
<dbReference type="GO" id="GO:0042802">
    <property type="term" value="F:identical protein binding"/>
    <property type="evidence" value="ECO:0007669"/>
    <property type="project" value="TreeGrafter"/>
</dbReference>
<dbReference type="Pfam" id="PF06418">
    <property type="entry name" value="CTP_synth_N"/>
    <property type="match status" value="1"/>
</dbReference>
<organism evidence="17 18">
    <name type="scientific">Mycoplasmopsis mustelae</name>
    <dbReference type="NCBI Taxonomy" id="171289"/>
    <lineage>
        <taxon>Bacteria</taxon>
        <taxon>Bacillati</taxon>
        <taxon>Mycoplasmatota</taxon>
        <taxon>Mycoplasmoidales</taxon>
        <taxon>Metamycoplasmataceae</taxon>
        <taxon>Mycoplasmopsis</taxon>
    </lineage>
</organism>
<evidence type="ECO:0000256" key="10">
    <source>
        <dbReference type="ARBA" id="ARBA00022975"/>
    </source>
</evidence>
<keyword evidence="8" id="KW-0460">Magnesium</keyword>
<dbReference type="FunFam" id="3.40.50.300:FF:000009">
    <property type="entry name" value="CTP synthase"/>
    <property type="match status" value="1"/>
</dbReference>
<comment type="caution">
    <text evidence="17">The sequence shown here is derived from an EMBL/GenBank/DDBJ whole genome shotgun (WGS) entry which is preliminary data.</text>
</comment>
<evidence type="ECO:0000256" key="4">
    <source>
        <dbReference type="ARBA" id="ARBA00022598"/>
    </source>
</evidence>
<dbReference type="InterPro" id="IPR017926">
    <property type="entry name" value="GATASE"/>
</dbReference>
<dbReference type="GO" id="GO:0044210">
    <property type="term" value="P:'de novo' CTP biosynthetic process"/>
    <property type="evidence" value="ECO:0007669"/>
    <property type="project" value="UniProtKB-UniPathway"/>
</dbReference>
<dbReference type="Gene3D" id="3.40.50.300">
    <property type="entry name" value="P-loop containing nucleotide triphosphate hydrolases"/>
    <property type="match status" value="1"/>
</dbReference>
<evidence type="ECO:0000256" key="8">
    <source>
        <dbReference type="ARBA" id="ARBA00022842"/>
    </source>
</evidence>
<dbReference type="GO" id="GO:0046872">
    <property type="term" value="F:metal ion binding"/>
    <property type="evidence" value="ECO:0007669"/>
    <property type="project" value="UniProtKB-KW"/>
</dbReference>
<evidence type="ECO:0000256" key="3">
    <source>
        <dbReference type="ARBA" id="ARBA00012291"/>
    </source>
</evidence>
<protein>
    <recommendedName>
        <fullName evidence="3">CTP synthase (glutamine hydrolyzing)</fullName>
        <ecNumber evidence="3">6.3.4.2</ecNumber>
    </recommendedName>
    <alternativeName>
        <fullName evidence="13">Cytidine 5'-triphosphate synthase</fullName>
    </alternativeName>
    <alternativeName>
        <fullName evidence="14">Cytidine triphosphate synthetase</fullName>
    </alternativeName>
    <alternativeName>
        <fullName evidence="12">UTP--ammonia ligase</fullName>
    </alternativeName>
</protein>
<evidence type="ECO:0000256" key="12">
    <source>
        <dbReference type="ARBA" id="ARBA00075170"/>
    </source>
</evidence>
<keyword evidence="7" id="KW-0067">ATP-binding</keyword>
<dbReference type="Gene3D" id="3.40.50.880">
    <property type="match status" value="1"/>
</dbReference>
<dbReference type="GO" id="GO:0003883">
    <property type="term" value="F:CTP synthase activity"/>
    <property type="evidence" value="ECO:0007669"/>
    <property type="project" value="UniProtKB-EC"/>
</dbReference>
<dbReference type="UniPathway" id="UPA00159">
    <property type="reaction ID" value="UER00277"/>
</dbReference>
<dbReference type="PANTHER" id="PTHR11550">
    <property type="entry name" value="CTP SYNTHASE"/>
    <property type="match status" value="1"/>
</dbReference>
<reference evidence="17 18" key="1">
    <citation type="submission" date="2019-03" db="EMBL/GenBank/DDBJ databases">
        <title>Genomic Encyclopedia of Archaeal and Bacterial Type Strains, Phase II (KMG-II): from individual species to whole genera.</title>
        <authorList>
            <person name="Goeker M."/>
        </authorList>
    </citation>
    <scope>NUCLEOTIDE SEQUENCE [LARGE SCALE GENOMIC DNA]</scope>
    <source>
        <strain evidence="17 18">ATCC 35214</strain>
    </source>
</reference>
<comment type="similarity">
    <text evidence="2">Belongs to the CTP synthase family.</text>
</comment>
<dbReference type="EC" id="6.3.4.2" evidence="3"/>
<dbReference type="GO" id="GO:0005524">
    <property type="term" value="F:ATP binding"/>
    <property type="evidence" value="ECO:0007669"/>
    <property type="project" value="UniProtKB-KW"/>
</dbReference>
<dbReference type="Pfam" id="PF00117">
    <property type="entry name" value="GATase"/>
    <property type="match status" value="1"/>
</dbReference>
<evidence type="ECO:0000256" key="13">
    <source>
        <dbReference type="ARBA" id="ARBA00079941"/>
    </source>
</evidence>
<keyword evidence="4" id="KW-0436">Ligase</keyword>
<dbReference type="SUPFAM" id="SSF52317">
    <property type="entry name" value="Class I glutamine amidotransferase-like"/>
    <property type="match status" value="1"/>
</dbReference>
<keyword evidence="6" id="KW-0547">Nucleotide-binding</keyword>
<evidence type="ECO:0000313" key="18">
    <source>
        <dbReference type="Proteomes" id="UP000295757"/>
    </source>
</evidence>
<proteinExistence type="inferred from homology"/>
<evidence type="ECO:0000256" key="14">
    <source>
        <dbReference type="ARBA" id="ARBA00083191"/>
    </source>
</evidence>
<dbReference type="GO" id="GO:0019856">
    <property type="term" value="P:pyrimidine nucleobase biosynthetic process"/>
    <property type="evidence" value="ECO:0007669"/>
    <property type="project" value="TreeGrafter"/>
</dbReference>
<dbReference type="NCBIfam" id="TIGR00337">
    <property type="entry name" value="PyrG"/>
    <property type="match status" value="1"/>
</dbReference>
<evidence type="ECO:0000256" key="11">
    <source>
        <dbReference type="ARBA" id="ARBA00047781"/>
    </source>
</evidence>
<evidence type="ECO:0000259" key="15">
    <source>
        <dbReference type="Pfam" id="PF00117"/>
    </source>
</evidence>
<gene>
    <name evidence="17" type="ORF">BCF59_0383</name>
</gene>
<evidence type="ECO:0000256" key="9">
    <source>
        <dbReference type="ARBA" id="ARBA00022962"/>
    </source>
</evidence>